<accession>A0A4R6UMI2</accession>
<dbReference type="SUPFAM" id="SSF55781">
    <property type="entry name" value="GAF domain-like"/>
    <property type="match status" value="1"/>
</dbReference>
<dbReference type="Gene3D" id="3.30.450.40">
    <property type="match status" value="1"/>
</dbReference>
<reference evidence="6 7" key="1">
    <citation type="submission" date="2019-03" db="EMBL/GenBank/DDBJ databases">
        <title>Genomic Encyclopedia of Type Strains, Phase IV (KMG-IV): sequencing the most valuable type-strain genomes for metagenomic binning, comparative biology and taxonomic classification.</title>
        <authorList>
            <person name="Goeker M."/>
        </authorList>
    </citation>
    <scope>NUCLEOTIDE SEQUENCE [LARGE SCALE GENOMIC DNA]</scope>
    <source>
        <strain evidence="6 7">DSM 45775</strain>
    </source>
</reference>
<evidence type="ECO:0000259" key="5">
    <source>
        <dbReference type="PROSITE" id="PS50921"/>
    </source>
</evidence>
<dbReference type="InterPro" id="IPR029016">
    <property type="entry name" value="GAF-like_dom_sf"/>
</dbReference>
<evidence type="ECO:0000256" key="4">
    <source>
        <dbReference type="ARBA" id="ARBA00023163"/>
    </source>
</evidence>
<evidence type="ECO:0000313" key="6">
    <source>
        <dbReference type="EMBL" id="TDQ46375.1"/>
    </source>
</evidence>
<evidence type="ECO:0000256" key="1">
    <source>
        <dbReference type="ARBA" id="ARBA00022679"/>
    </source>
</evidence>
<proteinExistence type="predicted"/>
<dbReference type="PROSITE" id="PS50921">
    <property type="entry name" value="ANTAR"/>
    <property type="match status" value="1"/>
</dbReference>
<dbReference type="SMART" id="SM00065">
    <property type="entry name" value="GAF"/>
    <property type="match status" value="1"/>
</dbReference>
<comment type="caution">
    <text evidence="6">The sequence shown here is derived from an EMBL/GenBank/DDBJ whole genome shotgun (WGS) entry which is preliminary data.</text>
</comment>
<organism evidence="6 7">
    <name type="scientific">Actinomycetospora succinea</name>
    <dbReference type="NCBI Taxonomy" id="663603"/>
    <lineage>
        <taxon>Bacteria</taxon>
        <taxon>Bacillati</taxon>
        <taxon>Actinomycetota</taxon>
        <taxon>Actinomycetes</taxon>
        <taxon>Pseudonocardiales</taxon>
        <taxon>Pseudonocardiaceae</taxon>
        <taxon>Actinomycetospora</taxon>
    </lineage>
</organism>
<feature type="domain" description="ANTAR" evidence="5">
    <location>
        <begin position="180"/>
        <end position="241"/>
    </location>
</feature>
<dbReference type="SMART" id="SM01012">
    <property type="entry name" value="ANTAR"/>
    <property type="match status" value="1"/>
</dbReference>
<dbReference type="InterPro" id="IPR036388">
    <property type="entry name" value="WH-like_DNA-bd_sf"/>
</dbReference>
<keyword evidence="1" id="KW-0808">Transferase</keyword>
<dbReference type="OrthoDB" id="4629915at2"/>
<name>A0A4R6UMI2_9PSEU</name>
<dbReference type="SUPFAM" id="SSF52172">
    <property type="entry name" value="CheY-like"/>
    <property type="match status" value="1"/>
</dbReference>
<keyword evidence="7" id="KW-1185">Reference proteome</keyword>
<dbReference type="AlphaFoldDB" id="A0A4R6UMI2"/>
<evidence type="ECO:0000256" key="2">
    <source>
        <dbReference type="ARBA" id="ARBA00022777"/>
    </source>
</evidence>
<gene>
    <name evidence="6" type="ORF">EV188_1161</name>
</gene>
<dbReference type="Pfam" id="PF03861">
    <property type="entry name" value="ANTAR"/>
    <property type="match status" value="1"/>
</dbReference>
<dbReference type="RefSeq" id="WP_133830117.1">
    <property type="nucleotide sequence ID" value="NZ_BAABHR010000031.1"/>
</dbReference>
<sequence>MTSHDPSRDHTGDRSVADVDVLEAFARALLNHERHDEHDELERTLGLVVAHAVDSLPAVQGAGVSLVTRDGSVTSYASSDDNVAALDALQGTLSEGPCYDCIREQSPAIVNDMAVAGVDRWPRFAPVALEHRVAAMCSVRLVARHHSAAGTLNLYATQPGAFDASCLATASLMASHAALAVHAAQRMADFAEALESRDVIARAKGILIERFGLNDEEAFERLRNSSQTTNVKLRDVAAWLVADTIGEADNIPTPRPRPNHHEAHQP</sequence>
<keyword evidence="4" id="KW-0804">Transcription</keyword>
<dbReference type="InterPro" id="IPR005561">
    <property type="entry name" value="ANTAR"/>
</dbReference>
<dbReference type="InterPro" id="IPR003018">
    <property type="entry name" value="GAF"/>
</dbReference>
<dbReference type="GO" id="GO:0016301">
    <property type="term" value="F:kinase activity"/>
    <property type="evidence" value="ECO:0007669"/>
    <property type="project" value="UniProtKB-KW"/>
</dbReference>
<dbReference type="Pfam" id="PF13185">
    <property type="entry name" value="GAF_2"/>
    <property type="match status" value="1"/>
</dbReference>
<dbReference type="Gene3D" id="1.10.10.10">
    <property type="entry name" value="Winged helix-like DNA-binding domain superfamily/Winged helix DNA-binding domain"/>
    <property type="match status" value="1"/>
</dbReference>
<dbReference type="Proteomes" id="UP000295705">
    <property type="component" value="Unassembled WGS sequence"/>
</dbReference>
<dbReference type="GO" id="GO:0003723">
    <property type="term" value="F:RNA binding"/>
    <property type="evidence" value="ECO:0007669"/>
    <property type="project" value="InterPro"/>
</dbReference>
<keyword evidence="2" id="KW-0418">Kinase</keyword>
<evidence type="ECO:0000313" key="7">
    <source>
        <dbReference type="Proteomes" id="UP000295705"/>
    </source>
</evidence>
<evidence type="ECO:0000256" key="3">
    <source>
        <dbReference type="ARBA" id="ARBA00023015"/>
    </source>
</evidence>
<dbReference type="EMBL" id="SNYO01000016">
    <property type="protein sequence ID" value="TDQ46375.1"/>
    <property type="molecule type" value="Genomic_DNA"/>
</dbReference>
<dbReference type="InterPro" id="IPR011006">
    <property type="entry name" value="CheY-like_superfamily"/>
</dbReference>
<protein>
    <submittedName>
        <fullName evidence="6">GAF domain-containing protein</fullName>
    </submittedName>
</protein>
<keyword evidence="3" id="KW-0805">Transcription regulation</keyword>